<dbReference type="InterPro" id="IPR054480">
    <property type="entry name" value="AHAS_small-like_ACT"/>
</dbReference>
<dbReference type="SUPFAM" id="SSF55021">
    <property type="entry name" value="ACT-like"/>
    <property type="match status" value="2"/>
</dbReference>
<dbReference type="EC" id="2.2.1.6" evidence="8"/>
<evidence type="ECO:0000256" key="7">
    <source>
        <dbReference type="ARBA" id="ARBA00048670"/>
    </source>
</evidence>
<evidence type="ECO:0000256" key="1">
    <source>
        <dbReference type="ARBA" id="ARBA00004974"/>
    </source>
</evidence>
<evidence type="ECO:0000259" key="9">
    <source>
        <dbReference type="PROSITE" id="PS51671"/>
    </source>
</evidence>
<protein>
    <recommendedName>
        <fullName evidence="8">Acetolactate synthase small subunit</fullName>
        <shortName evidence="8">AHAS</shortName>
        <shortName evidence="8">ALS</shortName>
        <ecNumber evidence="8">2.2.1.6</ecNumber>
    </recommendedName>
    <alternativeName>
        <fullName evidence="8">Acetohydroxy-acid synthase small subunit</fullName>
    </alternativeName>
</protein>
<dbReference type="RefSeq" id="WP_281281854.1">
    <property type="nucleotide sequence ID" value="NZ_BAAAMD010000003.1"/>
</dbReference>
<dbReference type="GO" id="GO:0003984">
    <property type="term" value="F:acetolactate synthase activity"/>
    <property type="evidence" value="ECO:0007669"/>
    <property type="project" value="UniProtKB-UniRule"/>
</dbReference>
<comment type="subunit">
    <text evidence="4 8">Dimer of large and small chains.</text>
</comment>
<comment type="function">
    <text evidence="8">Catalyzes the conversion of 2 pyruvate molecules into acetolactate in the first common step of the biosynthetic pathway of the branched-amino acids such as leucine, isoleucine, and valine.</text>
</comment>
<dbReference type="InterPro" id="IPR019455">
    <property type="entry name" value="Acetolactate_synth_ssu_C"/>
</dbReference>
<dbReference type="InterPro" id="IPR002912">
    <property type="entry name" value="ACT_dom"/>
</dbReference>
<keyword evidence="5 8" id="KW-0028">Amino-acid biosynthesis</keyword>
<evidence type="ECO:0000256" key="2">
    <source>
        <dbReference type="ARBA" id="ARBA00005025"/>
    </source>
</evidence>
<dbReference type="GO" id="GO:0009097">
    <property type="term" value="P:isoleucine biosynthetic process"/>
    <property type="evidence" value="ECO:0007669"/>
    <property type="project" value="UniProtKB-UniRule"/>
</dbReference>
<organism evidence="10 11">
    <name type="scientific">Propioniferax innocua</name>
    <dbReference type="NCBI Taxonomy" id="1753"/>
    <lineage>
        <taxon>Bacteria</taxon>
        <taxon>Bacillati</taxon>
        <taxon>Actinomycetota</taxon>
        <taxon>Actinomycetes</taxon>
        <taxon>Propionibacteriales</taxon>
        <taxon>Propionibacteriaceae</taxon>
        <taxon>Propioniferax</taxon>
    </lineage>
</organism>
<comment type="catalytic activity">
    <reaction evidence="7 8">
        <text>2 pyruvate + H(+) = (2S)-2-acetolactate + CO2</text>
        <dbReference type="Rhea" id="RHEA:25249"/>
        <dbReference type="ChEBI" id="CHEBI:15361"/>
        <dbReference type="ChEBI" id="CHEBI:15378"/>
        <dbReference type="ChEBI" id="CHEBI:16526"/>
        <dbReference type="ChEBI" id="CHEBI:58476"/>
        <dbReference type="EC" id="2.2.1.6"/>
    </reaction>
</comment>
<feature type="domain" description="ACT" evidence="9">
    <location>
        <begin position="7"/>
        <end position="81"/>
    </location>
</feature>
<evidence type="ECO:0000256" key="4">
    <source>
        <dbReference type="ARBA" id="ARBA00011744"/>
    </source>
</evidence>
<comment type="similarity">
    <text evidence="3 8">Belongs to the acetolactate synthase small subunit family.</text>
</comment>
<dbReference type="Pfam" id="PF10369">
    <property type="entry name" value="ALS_ss_C"/>
    <property type="match status" value="1"/>
</dbReference>
<dbReference type="Gene3D" id="3.30.70.260">
    <property type="match status" value="1"/>
</dbReference>
<comment type="pathway">
    <text evidence="2 8">Amino-acid biosynthesis; L-valine biosynthesis; L-valine from pyruvate: step 1/4.</text>
</comment>
<dbReference type="PROSITE" id="PS51671">
    <property type="entry name" value="ACT"/>
    <property type="match status" value="1"/>
</dbReference>
<accession>A0A542Z7E2</accession>
<evidence type="ECO:0000256" key="6">
    <source>
        <dbReference type="ARBA" id="ARBA00023304"/>
    </source>
</evidence>
<evidence type="ECO:0000256" key="8">
    <source>
        <dbReference type="RuleBase" id="RU368092"/>
    </source>
</evidence>
<name>A0A542Z7E2_9ACTN</name>
<dbReference type="GO" id="GO:1990610">
    <property type="term" value="F:acetolactate synthase regulator activity"/>
    <property type="evidence" value="ECO:0007669"/>
    <property type="project" value="UniProtKB-UniRule"/>
</dbReference>
<reference evidence="10 11" key="1">
    <citation type="submission" date="2019-06" db="EMBL/GenBank/DDBJ databases">
        <title>Sequencing the genomes of 1000 actinobacteria strains.</title>
        <authorList>
            <person name="Klenk H.-P."/>
        </authorList>
    </citation>
    <scope>NUCLEOTIDE SEQUENCE [LARGE SCALE GENOMIC DNA]</scope>
    <source>
        <strain evidence="10 11">DSM 8251</strain>
    </source>
</reference>
<dbReference type="NCBIfam" id="NF008864">
    <property type="entry name" value="PRK11895.1"/>
    <property type="match status" value="1"/>
</dbReference>
<comment type="caution">
    <text evidence="10">The sequence shown here is derived from an EMBL/GenBank/DDBJ whole genome shotgun (WGS) entry which is preliminary data.</text>
</comment>
<sequence>MTAERHTLAVQVMNRPGVLTRVAALFSRRGFNIESLAVGPTERPEISRITLVAIVDDVILEQLNKQLNKLVEVLKVVELDESAVRRRLALIKVRATIDTRQQVLEVVQMFRCKVVDVATDSVIIEATGSRQKLEALLDMLEPFGVKEIAQSGQVALSRGNRSISDKPRHPHKLIV</sequence>
<evidence type="ECO:0000313" key="11">
    <source>
        <dbReference type="Proteomes" id="UP000316196"/>
    </source>
</evidence>
<dbReference type="GO" id="GO:0005829">
    <property type="term" value="C:cytosol"/>
    <property type="evidence" value="ECO:0007669"/>
    <property type="project" value="TreeGrafter"/>
</dbReference>
<dbReference type="EMBL" id="VFOR01000005">
    <property type="protein sequence ID" value="TQL56262.1"/>
    <property type="molecule type" value="Genomic_DNA"/>
</dbReference>
<dbReference type="UniPathway" id="UPA00047">
    <property type="reaction ID" value="UER00055"/>
</dbReference>
<dbReference type="InterPro" id="IPR039557">
    <property type="entry name" value="AHAS_ACT"/>
</dbReference>
<dbReference type="AlphaFoldDB" id="A0A542Z7E2"/>
<evidence type="ECO:0000256" key="3">
    <source>
        <dbReference type="ARBA" id="ARBA00006341"/>
    </source>
</evidence>
<dbReference type="Proteomes" id="UP000316196">
    <property type="component" value="Unassembled WGS sequence"/>
</dbReference>
<dbReference type="UniPathway" id="UPA00049">
    <property type="reaction ID" value="UER00059"/>
</dbReference>
<dbReference type="Pfam" id="PF22629">
    <property type="entry name" value="ACT_AHAS_ss"/>
    <property type="match status" value="1"/>
</dbReference>
<comment type="pathway">
    <text evidence="1 8">Amino-acid biosynthesis; L-isoleucine biosynthesis; L-isoleucine from 2-oxobutanoate: step 1/4.</text>
</comment>
<dbReference type="Gene3D" id="3.30.70.1150">
    <property type="entry name" value="ACT-like. Chain A, domain 2"/>
    <property type="match status" value="1"/>
</dbReference>
<evidence type="ECO:0000256" key="5">
    <source>
        <dbReference type="ARBA" id="ARBA00022605"/>
    </source>
</evidence>
<keyword evidence="11" id="KW-1185">Reference proteome</keyword>
<dbReference type="FunFam" id="3.30.70.260:FF:000001">
    <property type="entry name" value="Acetolactate synthase, small subunit"/>
    <property type="match status" value="1"/>
</dbReference>
<proteinExistence type="inferred from homology"/>
<evidence type="ECO:0000313" key="10">
    <source>
        <dbReference type="EMBL" id="TQL56262.1"/>
    </source>
</evidence>
<dbReference type="InterPro" id="IPR004789">
    <property type="entry name" value="Acetalactate_synth_ssu"/>
</dbReference>
<keyword evidence="8" id="KW-0808">Transferase</keyword>
<keyword evidence="6 8" id="KW-0100">Branched-chain amino acid biosynthesis</keyword>
<dbReference type="NCBIfam" id="TIGR00119">
    <property type="entry name" value="acolac_sm"/>
    <property type="match status" value="1"/>
</dbReference>
<dbReference type="FunFam" id="3.30.70.1150:FF:000001">
    <property type="entry name" value="Acetolactate synthase small subunit"/>
    <property type="match status" value="1"/>
</dbReference>
<dbReference type="GO" id="GO:0009099">
    <property type="term" value="P:L-valine biosynthetic process"/>
    <property type="evidence" value="ECO:0007669"/>
    <property type="project" value="UniProtKB-UniRule"/>
</dbReference>
<dbReference type="InterPro" id="IPR027271">
    <property type="entry name" value="Acetolactate_synth/TF_NikR_C"/>
</dbReference>
<dbReference type="PANTHER" id="PTHR30239:SF0">
    <property type="entry name" value="ACETOLACTATE SYNTHASE SMALL SUBUNIT 1, CHLOROPLASTIC"/>
    <property type="match status" value="1"/>
</dbReference>
<gene>
    <name evidence="10" type="ORF">FB460_2565</name>
</gene>
<dbReference type="CDD" id="cd04878">
    <property type="entry name" value="ACT_AHAS"/>
    <property type="match status" value="1"/>
</dbReference>
<dbReference type="InterPro" id="IPR045865">
    <property type="entry name" value="ACT-like_dom_sf"/>
</dbReference>
<dbReference type="PANTHER" id="PTHR30239">
    <property type="entry name" value="ACETOLACTATE SYNTHASE SMALL SUBUNIT"/>
    <property type="match status" value="1"/>
</dbReference>